<evidence type="ECO:0000256" key="2">
    <source>
        <dbReference type="SAM" id="Phobius"/>
    </source>
</evidence>
<comment type="caution">
    <text evidence="3">The sequence shown here is derived from an EMBL/GenBank/DDBJ whole genome shotgun (WGS) entry which is preliminary data.</text>
</comment>
<feature type="transmembrane region" description="Helical" evidence="2">
    <location>
        <begin position="235"/>
        <end position="258"/>
    </location>
</feature>
<gene>
    <name evidence="3" type="ORF">Aco04nite_81880</name>
</gene>
<keyword evidence="4" id="KW-1185">Reference proteome</keyword>
<proteinExistence type="predicted"/>
<feature type="transmembrane region" description="Helical" evidence="2">
    <location>
        <begin position="125"/>
        <end position="146"/>
    </location>
</feature>
<dbReference type="RefSeq" id="WP_213002558.1">
    <property type="nucleotide sequence ID" value="NZ_BAAATW010000002.1"/>
</dbReference>
<evidence type="ECO:0000313" key="4">
    <source>
        <dbReference type="Proteomes" id="UP000680865"/>
    </source>
</evidence>
<reference evidence="3" key="1">
    <citation type="submission" date="2021-03" db="EMBL/GenBank/DDBJ databases">
        <title>Whole genome shotgun sequence of Actinoplanes consettensis NBRC 14913.</title>
        <authorList>
            <person name="Komaki H."/>
            <person name="Tamura T."/>
        </authorList>
    </citation>
    <scope>NUCLEOTIDE SEQUENCE</scope>
    <source>
        <strain evidence="3">NBRC 14913</strain>
    </source>
</reference>
<feature type="transmembrane region" description="Helical" evidence="2">
    <location>
        <begin position="166"/>
        <end position="187"/>
    </location>
</feature>
<organism evidence="3 4">
    <name type="scientific">Winogradskya consettensis</name>
    <dbReference type="NCBI Taxonomy" id="113560"/>
    <lineage>
        <taxon>Bacteria</taxon>
        <taxon>Bacillati</taxon>
        <taxon>Actinomycetota</taxon>
        <taxon>Actinomycetes</taxon>
        <taxon>Micromonosporales</taxon>
        <taxon>Micromonosporaceae</taxon>
        <taxon>Winogradskya</taxon>
    </lineage>
</organism>
<feature type="transmembrane region" description="Helical" evidence="2">
    <location>
        <begin position="25"/>
        <end position="45"/>
    </location>
</feature>
<feature type="region of interest" description="Disordered" evidence="1">
    <location>
        <begin position="1"/>
        <end position="21"/>
    </location>
</feature>
<feature type="transmembrane region" description="Helical" evidence="2">
    <location>
        <begin position="278"/>
        <end position="297"/>
    </location>
</feature>
<feature type="transmembrane region" description="Helical" evidence="2">
    <location>
        <begin position="77"/>
        <end position="104"/>
    </location>
</feature>
<feature type="transmembrane region" description="Helical" evidence="2">
    <location>
        <begin position="199"/>
        <end position="215"/>
    </location>
</feature>
<keyword evidence="2" id="KW-0812">Transmembrane</keyword>
<sequence>MAITQQDPSATAPARATDRTRPSRPWLVAGLGAAAGVLLSVLWSFELVDSVIGDTVAKGLLGSDAKADQITGTAAGLLFAFVSGLAGTFTACNIAMAASVGPLAQAGGGIAAGSRSQIRAMLRPVGHLVAGMVTVSATYGFAGVLLGDRLPQLSTEVVGGVPVRLIQSSVVFGVIGLALIYIGLAALKVVPDVFADRPVARVITLGALIGGFLIGRPYPLFNKLFHWAVDNGNPLYGAAAFVLQSLGNVLIVLVLFVLLTALSRGAFLRAMLATPTRAMVVTGSLMVALGVFTVVYWDVRLPAMFGHGWFPVMFYNN</sequence>
<evidence type="ECO:0008006" key="5">
    <source>
        <dbReference type="Google" id="ProtNLM"/>
    </source>
</evidence>
<keyword evidence="2" id="KW-1133">Transmembrane helix</keyword>
<name>A0A919T2I5_9ACTN</name>
<accession>A0A919T2I5</accession>
<dbReference type="Proteomes" id="UP000680865">
    <property type="component" value="Unassembled WGS sequence"/>
</dbReference>
<evidence type="ECO:0000313" key="3">
    <source>
        <dbReference type="EMBL" id="GIM82494.1"/>
    </source>
</evidence>
<evidence type="ECO:0000256" key="1">
    <source>
        <dbReference type="SAM" id="MobiDB-lite"/>
    </source>
</evidence>
<keyword evidence="2" id="KW-0472">Membrane</keyword>
<dbReference type="EMBL" id="BOQP01000051">
    <property type="protein sequence ID" value="GIM82494.1"/>
    <property type="molecule type" value="Genomic_DNA"/>
</dbReference>
<dbReference type="AlphaFoldDB" id="A0A919T2I5"/>
<protein>
    <recommendedName>
        <fullName evidence="5">Cytochrome C biogenesis protein transmembrane region</fullName>
    </recommendedName>
</protein>